<dbReference type="EMBL" id="JABTEG010000002">
    <property type="protein sequence ID" value="KAG4305977.1"/>
    <property type="molecule type" value="Genomic_DNA"/>
</dbReference>
<protein>
    <submittedName>
        <fullName evidence="1">Uncharacterized protein</fullName>
    </submittedName>
</protein>
<evidence type="ECO:0000313" key="1">
    <source>
        <dbReference type="EMBL" id="KAG4305977.1"/>
    </source>
</evidence>
<name>A0ACB7CFV7_9ASCO</name>
<sequence length="189" mass="21809">MGILSKVLETRTDSTGSLRKTKVTPFALENTKIIIPDNLKFDKRRNIGTINGASAETSPVYFNLNNPRKRSSARSPISKISIDPIFNSFTSILSAIIGKHAFKNERKNEIFVVVYIIIEILKMPRKNKVPYYQKLFQENASLPIYMRTPRSKLMLYPFIALWGSVWGTINMIRHIRESKSIFTLFYFNL</sequence>
<dbReference type="Proteomes" id="UP000768646">
    <property type="component" value="Unassembled WGS sequence"/>
</dbReference>
<accession>A0ACB7CFV7</accession>
<reference evidence="1 2" key="1">
    <citation type="journal article" date="2021" name="Commun. Biol.">
        <title>Genomic insights into the host specific adaptation of the Pneumocystis genus.</title>
        <authorList>
            <person name="Cisse O.H."/>
            <person name="Ma L."/>
            <person name="Dekker J.P."/>
            <person name="Khil P.P."/>
            <person name="Youn J.-H."/>
            <person name="Brenchley J.M."/>
            <person name="Blair R."/>
            <person name="Pahar B."/>
            <person name="Chabe M."/>
            <person name="Van Rompay K.K.A."/>
            <person name="Keesler R."/>
            <person name="Sukura A."/>
            <person name="Hirsch V."/>
            <person name="Kutty G."/>
            <person name="Liu Y."/>
            <person name="Peng L."/>
            <person name="Chen J."/>
            <person name="Song J."/>
            <person name="Weissenbacher-Lang C."/>
            <person name="Xu J."/>
            <person name="Upham N.S."/>
            <person name="Stajich J.E."/>
            <person name="Cuomo C.A."/>
            <person name="Cushion M.T."/>
            <person name="Kovacs J.A."/>
        </authorList>
    </citation>
    <scope>NUCLEOTIDE SEQUENCE [LARGE SCALE GENOMIC DNA]</scope>
    <source>
        <strain evidence="1 2">RABM</strain>
    </source>
</reference>
<comment type="caution">
    <text evidence="1">The sequence shown here is derived from an EMBL/GenBank/DDBJ whole genome shotgun (WGS) entry which is preliminary data.</text>
</comment>
<proteinExistence type="predicted"/>
<evidence type="ECO:0000313" key="2">
    <source>
        <dbReference type="Proteomes" id="UP000768646"/>
    </source>
</evidence>
<keyword evidence="2" id="KW-1185">Reference proteome</keyword>
<gene>
    <name evidence="1" type="ORF">PORY_000887</name>
</gene>
<organism evidence="1 2">
    <name type="scientific">Pneumocystis oryctolagi</name>
    <dbReference type="NCBI Taxonomy" id="42067"/>
    <lineage>
        <taxon>Eukaryota</taxon>
        <taxon>Fungi</taxon>
        <taxon>Dikarya</taxon>
        <taxon>Ascomycota</taxon>
        <taxon>Taphrinomycotina</taxon>
        <taxon>Pneumocystomycetes</taxon>
        <taxon>Pneumocystaceae</taxon>
        <taxon>Pneumocystis</taxon>
    </lineage>
</organism>